<protein>
    <recommendedName>
        <fullName evidence="6">BolA-like protein</fullName>
    </recommendedName>
</protein>
<dbReference type="PANTHER" id="PTHR46229">
    <property type="entry name" value="BOLA TRANSCRIPTION REGULATOR"/>
    <property type="match status" value="1"/>
</dbReference>
<dbReference type="InterPro" id="IPR002634">
    <property type="entry name" value="BolA"/>
</dbReference>
<evidence type="ECO:0008006" key="6">
    <source>
        <dbReference type="Google" id="ProtNLM"/>
    </source>
</evidence>
<dbReference type="GO" id="GO:0005739">
    <property type="term" value="C:mitochondrion"/>
    <property type="evidence" value="ECO:0007669"/>
    <property type="project" value="TreeGrafter"/>
</dbReference>
<organism evidence="4 5">
    <name type="scientific">Cymbomonas tetramitiformis</name>
    <dbReference type="NCBI Taxonomy" id="36881"/>
    <lineage>
        <taxon>Eukaryota</taxon>
        <taxon>Viridiplantae</taxon>
        <taxon>Chlorophyta</taxon>
        <taxon>Pyramimonadophyceae</taxon>
        <taxon>Pyramimonadales</taxon>
        <taxon>Pyramimonadaceae</taxon>
        <taxon>Cymbomonas</taxon>
    </lineage>
</organism>
<comment type="caution">
    <text evidence="4">The sequence shown here is derived from an EMBL/GenBank/DDBJ whole genome shotgun (WGS) entry which is preliminary data.</text>
</comment>
<proteinExistence type="inferred from homology"/>
<feature type="region of interest" description="Disordered" evidence="3">
    <location>
        <begin position="203"/>
        <end position="227"/>
    </location>
</feature>
<accession>A0AAE0KPE7</accession>
<keyword evidence="5" id="KW-1185">Reference proteome</keyword>
<evidence type="ECO:0000313" key="4">
    <source>
        <dbReference type="EMBL" id="KAK3255946.1"/>
    </source>
</evidence>
<evidence type="ECO:0000256" key="2">
    <source>
        <dbReference type="RuleBase" id="RU003860"/>
    </source>
</evidence>
<gene>
    <name evidence="4" type="ORF">CYMTET_34897</name>
</gene>
<dbReference type="PANTHER" id="PTHR46229:SF2">
    <property type="entry name" value="BOLA-LIKE PROTEIN 1"/>
    <property type="match status" value="1"/>
</dbReference>
<dbReference type="Gene3D" id="3.10.20.90">
    <property type="entry name" value="Phosphatidylinositol 3-kinase Catalytic Subunit, Chain A, domain 1"/>
    <property type="match status" value="1"/>
</dbReference>
<dbReference type="AlphaFoldDB" id="A0AAE0KPE7"/>
<dbReference type="SUPFAM" id="SSF82657">
    <property type="entry name" value="BolA-like"/>
    <property type="match status" value="1"/>
</dbReference>
<name>A0AAE0KPE7_9CHLO</name>
<evidence type="ECO:0000256" key="1">
    <source>
        <dbReference type="ARBA" id="ARBA00005578"/>
    </source>
</evidence>
<evidence type="ECO:0000313" key="5">
    <source>
        <dbReference type="Proteomes" id="UP001190700"/>
    </source>
</evidence>
<sequence length="227" mass="24900">MVVGFRDVGEKEVGACDVGGSVVGDMVGVDVSVQVEPAYPGLQTQSHAPPVKYSFSAPGVFCSLKTRLISRKQATESERWASESHMIRQAFALSRLVRRDQVNVRLKPRTLSAAFAAMAFEGPRQKILEEKLRTSFPNLLHLEVVNESHGRKEDESHFHVLVVEDSFESKKLIDRHRMINAACSEADGQLGFHSLRITAKTPGQWAQNSVAPSAPKCAGGDGLPHKK</sequence>
<dbReference type="EMBL" id="LGRX02022106">
    <property type="protein sequence ID" value="KAK3255946.1"/>
    <property type="molecule type" value="Genomic_DNA"/>
</dbReference>
<dbReference type="InterPro" id="IPR036065">
    <property type="entry name" value="BolA-like_sf"/>
</dbReference>
<dbReference type="Pfam" id="PF01722">
    <property type="entry name" value="BolA"/>
    <property type="match status" value="1"/>
</dbReference>
<dbReference type="InterPro" id="IPR050961">
    <property type="entry name" value="BolA/IbaG_stress_morph_reg"/>
</dbReference>
<reference evidence="4 5" key="1">
    <citation type="journal article" date="2015" name="Genome Biol. Evol.">
        <title>Comparative Genomics of a Bacterivorous Green Alga Reveals Evolutionary Causalities and Consequences of Phago-Mixotrophic Mode of Nutrition.</title>
        <authorList>
            <person name="Burns J.A."/>
            <person name="Paasch A."/>
            <person name="Narechania A."/>
            <person name="Kim E."/>
        </authorList>
    </citation>
    <scope>NUCLEOTIDE SEQUENCE [LARGE SCALE GENOMIC DNA]</scope>
    <source>
        <strain evidence="4 5">PLY_AMNH</strain>
    </source>
</reference>
<comment type="similarity">
    <text evidence="1 2">Belongs to the BolA/IbaG family.</text>
</comment>
<evidence type="ECO:0000256" key="3">
    <source>
        <dbReference type="SAM" id="MobiDB-lite"/>
    </source>
</evidence>
<dbReference type="Proteomes" id="UP001190700">
    <property type="component" value="Unassembled WGS sequence"/>
</dbReference>